<proteinExistence type="predicted"/>
<sequence length="406" mass="43816">MNTAAGSRIQPRHQPPNPDIIYDALFGTNQQILIHEMNPPDDPLRALHDPSCWDAGHPVSQAFERLAEEVRRRRETGIGRLSAKATPTEADFERSRLARRAATFASGEPSSNADLASIGATTWGNPVSAILYAAAQATAHHILRDRTLDEPAVNSAVHETLPRRLSDLAQAYKLARCGLPPGKCLHAGSAKMERTRDHMGADLALVVGANVLGLPRFRVVLVQAKHADGHQRTCADVGRNQGKQLDDLLSTGMGYYLFYPRAVADADGRHTRLLPALRSAPAVFADVATATGASNRYMVGCHARRDGTVDATDFAEFIALSMASDELGVGRLFPCAQSAAASLVVKGEPLVPEVFAVDRTGSLSVLEFLDAMRGHGLETTADAPFTTYEELKVDHEPDFSSSPLMR</sequence>
<protein>
    <submittedName>
        <fullName evidence="1">Uncharacterized protein</fullName>
    </submittedName>
</protein>
<gene>
    <name evidence="1" type="ORF">EJC49_15525</name>
</gene>
<dbReference type="Proteomes" id="UP000278398">
    <property type="component" value="Unassembled WGS sequence"/>
</dbReference>
<dbReference type="RefSeq" id="WP_126700846.1">
    <property type="nucleotide sequence ID" value="NZ_RWKW01000055.1"/>
</dbReference>
<name>A0A3R9YE11_9HYPH</name>
<reference evidence="1 2" key="1">
    <citation type="submission" date="2018-12" db="EMBL/GenBank/DDBJ databases">
        <title>Mesorhizobium carbonis sp. nov., isolated from coal mine water.</title>
        <authorList>
            <person name="Xin W."/>
            <person name="Xu Z."/>
            <person name="Xiang F."/>
            <person name="Zhang J."/>
            <person name="Xi L."/>
            <person name="Liu J."/>
        </authorList>
    </citation>
    <scope>NUCLEOTIDE SEQUENCE [LARGE SCALE GENOMIC DNA]</scope>
    <source>
        <strain evidence="1 2">B2.3</strain>
    </source>
</reference>
<evidence type="ECO:0000313" key="2">
    <source>
        <dbReference type="Proteomes" id="UP000278398"/>
    </source>
</evidence>
<dbReference type="OrthoDB" id="8011529at2"/>
<keyword evidence="2" id="KW-1185">Reference proteome</keyword>
<comment type="caution">
    <text evidence="1">The sequence shown here is derived from an EMBL/GenBank/DDBJ whole genome shotgun (WGS) entry which is preliminary data.</text>
</comment>
<dbReference type="AlphaFoldDB" id="A0A3R9YE11"/>
<accession>A0A3R9YE11</accession>
<dbReference type="EMBL" id="RWKW01000055">
    <property type="protein sequence ID" value="RST85496.1"/>
    <property type="molecule type" value="Genomic_DNA"/>
</dbReference>
<organism evidence="1 2">
    <name type="scientific">Aquibium carbonis</name>
    <dbReference type="NCBI Taxonomy" id="2495581"/>
    <lineage>
        <taxon>Bacteria</taxon>
        <taxon>Pseudomonadati</taxon>
        <taxon>Pseudomonadota</taxon>
        <taxon>Alphaproteobacteria</taxon>
        <taxon>Hyphomicrobiales</taxon>
        <taxon>Phyllobacteriaceae</taxon>
        <taxon>Aquibium</taxon>
    </lineage>
</organism>
<evidence type="ECO:0000313" key="1">
    <source>
        <dbReference type="EMBL" id="RST85496.1"/>
    </source>
</evidence>